<dbReference type="EC" id="5.6.2.2" evidence="7"/>
<dbReference type="PROSITE" id="PS50880">
    <property type="entry name" value="TOPRIM"/>
    <property type="match status" value="1"/>
</dbReference>
<dbReference type="InterPro" id="IPR001154">
    <property type="entry name" value="TopoII_euk"/>
</dbReference>
<dbReference type="CDD" id="cd16930">
    <property type="entry name" value="HATPase_TopII-like"/>
    <property type="match status" value="1"/>
</dbReference>
<dbReference type="FunFam" id="3.90.199.10:FF:000002">
    <property type="entry name" value="DNA topoisomerase 2"/>
    <property type="match status" value="1"/>
</dbReference>
<dbReference type="PROSITE" id="PS52040">
    <property type="entry name" value="TOPO_IIA"/>
    <property type="match status" value="1"/>
</dbReference>
<dbReference type="PANTHER" id="PTHR10169">
    <property type="entry name" value="DNA TOPOISOMERASE/GYRASE"/>
    <property type="match status" value="1"/>
</dbReference>
<evidence type="ECO:0000256" key="15">
    <source>
        <dbReference type="ARBA" id="ARBA00023125"/>
    </source>
</evidence>
<dbReference type="GO" id="GO:0006265">
    <property type="term" value="P:DNA topological change"/>
    <property type="evidence" value="ECO:0007669"/>
    <property type="project" value="UniProtKB-UniRule"/>
</dbReference>
<proteinExistence type="inferred from homology"/>
<dbReference type="CDD" id="cd00187">
    <property type="entry name" value="TOP4c"/>
    <property type="match status" value="1"/>
</dbReference>
<dbReference type="GO" id="GO:0003677">
    <property type="term" value="F:DNA binding"/>
    <property type="evidence" value="ECO:0007669"/>
    <property type="project" value="UniProtKB-UniRule"/>
</dbReference>
<evidence type="ECO:0000256" key="13">
    <source>
        <dbReference type="ARBA" id="ARBA00022842"/>
    </source>
</evidence>
<dbReference type="GO" id="GO:0046872">
    <property type="term" value="F:metal ion binding"/>
    <property type="evidence" value="ECO:0007669"/>
    <property type="project" value="UniProtKB-KW"/>
</dbReference>
<feature type="domain" description="Toprim" evidence="23">
    <location>
        <begin position="564"/>
        <end position="678"/>
    </location>
</feature>
<reference evidence="25" key="1">
    <citation type="submission" date="2023-06" db="EMBL/GenBank/DDBJ databases">
        <title>Black Yeasts Isolated from many extreme environments.</title>
        <authorList>
            <person name="Coleine C."/>
            <person name="Stajich J.E."/>
            <person name="Selbmann L."/>
        </authorList>
    </citation>
    <scope>NUCLEOTIDE SEQUENCE</scope>
    <source>
        <strain evidence="25">CCFEE 5200</strain>
    </source>
</reference>
<evidence type="ECO:0000256" key="12">
    <source>
        <dbReference type="ARBA" id="ARBA00022840"/>
    </source>
</evidence>
<dbReference type="Gene3D" id="3.30.565.10">
    <property type="entry name" value="Histidine kinase-like ATPase, C-terminal domain"/>
    <property type="match status" value="1"/>
</dbReference>
<dbReference type="SMART" id="SM00433">
    <property type="entry name" value="TOP2c"/>
    <property type="match status" value="1"/>
</dbReference>
<evidence type="ECO:0000256" key="4">
    <source>
        <dbReference type="ARBA" id="ARBA00004123"/>
    </source>
</evidence>
<dbReference type="InterPro" id="IPR020568">
    <property type="entry name" value="Ribosomal_Su5_D2-typ_SF"/>
</dbReference>
<feature type="region of interest" description="Disordered" evidence="22">
    <location>
        <begin position="1"/>
        <end position="136"/>
    </location>
</feature>
<dbReference type="Gene3D" id="1.10.268.10">
    <property type="entry name" value="Topoisomerase, domain 3"/>
    <property type="match status" value="1"/>
</dbReference>
<feature type="active site" description="O-(5'-phospho-DNA)-tyrosine intermediate" evidence="20">
    <location>
        <position position="906"/>
    </location>
</feature>
<dbReference type="InterPro" id="IPR013760">
    <property type="entry name" value="Topo_IIA-like_dom_sf"/>
</dbReference>
<dbReference type="FunFam" id="3.30.565.10:FF:000004">
    <property type="entry name" value="DNA topoisomerase 2"/>
    <property type="match status" value="1"/>
</dbReference>
<feature type="region of interest" description="Disordered" evidence="22">
    <location>
        <begin position="533"/>
        <end position="554"/>
    </location>
</feature>
<comment type="catalytic activity">
    <reaction evidence="1 20">
        <text>ATP-dependent breakage, passage and rejoining of double-stranded DNA.</text>
        <dbReference type="EC" id="5.6.2.2"/>
    </reaction>
</comment>
<dbReference type="InterPro" id="IPR013757">
    <property type="entry name" value="Topo_IIA_A_a_sf"/>
</dbReference>
<dbReference type="FunFam" id="3.40.50.670:FF:000001">
    <property type="entry name" value="DNA topoisomerase 2"/>
    <property type="match status" value="2"/>
</dbReference>
<feature type="region of interest" description="Disordered" evidence="22">
    <location>
        <begin position="1291"/>
        <end position="1330"/>
    </location>
</feature>
<feature type="region of interest" description="Disordered" evidence="22">
    <location>
        <begin position="1729"/>
        <end position="1839"/>
    </location>
</feature>
<evidence type="ECO:0000259" key="23">
    <source>
        <dbReference type="PROSITE" id="PS50880"/>
    </source>
</evidence>
<keyword evidence="13" id="KW-0460">Magnesium</keyword>
<dbReference type="Pfam" id="PF02518">
    <property type="entry name" value="HATPase_c"/>
    <property type="match status" value="1"/>
</dbReference>
<feature type="compositionally biased region" description="Acidic residues" evidence="22">
    <location>
        <begin position="1763"/>
        <end position="1775"/>
    </location>
</feature>
<keyword evidence="10" id="KW-0479">Metal-binding</keyword>
<keyword evidence="9" id="KW-0597">Phosphoprotein</keyword>
<dbReference type="InterPro" id="IPR003594">
    <property type="entry name" value="HATPase_dom"/>
</dbReference>
<evidence type="ECO:0000256" key="2">
    <source>
        <dbReference type="ARBA" id="ARBA00001913"/>
    </source>
</evidence>
<dbReference type="SMART" id="SM00434">
    <property type="entry name" value="TOP4c"/>
    <property type="match status" value="1"/>
</dbReference>
<evidence type="ECO:0000256" key="16">
    <source>
        <dbReference type="ARBA" id="ARBA00023235"/>
    </source>
</evidence>
<feature type="compositionally biased region" description="Low complexity" evidence="22">
    <location>
        <begin position="1500"/>
        <end position="1510"/>
    </location>
</feature>
<dbReference type="SUPFAM" id="SSF55874">
    <property type="entry name" value="ATPase domain of HSP90 chaperone/DNA topoisomerase II/histidine kinase"/>
    <property type="match status" value="1"/>
</dbReference>
<keyword evidence="16 20" id="KW-0413">Isomerase</keyword>
<feature type="compositionally biased region" description="Low complexity" evidence="22">
    <location>
        <begin position="1593"/>
        <end position="1617"/>
    </location>
</feature>
<dbReference type="PRINTS" id="PR00418">
    <property type="entry name" value="TPI2FAMILY"/>
</dbReference>
<evidence type="ECO:0000256" key="20">
    <source>
        <dbReference type="PROSITE-ProRule" id="PRU01384"/>
    </source>
</evidence>
<dbReference type="Proteomes" id="UP001175353">
    <property type="component" value="Unassembled WGS sequence"/>
</dbReference>
<dbReference type="InterPro" id="IPR036890">
    <property type="entry name" value="HATPase_C_sf"/>
</dbReference>
<evidence type="ECO:0000256" key="19">
    <source>
        <dbReference type="ARBA" id="ARBA00053943"/>
    </source>
</evidence>
<evidence type="ECO:0000256" key="10">
    <source>
        <dbReference type="ARBA" id="ARBA00022723"/>
    </source>
</evidence>
<dbReference type="GO" id="GO:0003918">
    <property type="term" value="F:DNA topoisomerase type II (double strand cut, ATP-hydrolyzing) activity"/>
    <property type="evidence" value="ECO:0007669"/>
    <property type="project" value="UniProtKB-EC"/>
</dbReference>
<feature type="compositionally biased region" description="Low complexity" evidence="22">
    <location>
        <begin position="1729"/>
        <end position="1757"/>
    </location>
</feature>
<feature type="compositionally biased region" description="Low complexity" evidence="22">
    <location>
        <begin position="1672"/>
        <end position="1681"/>
    </location>
</feature>
<feature type="compositionally biased region" description="Low complexity" evidence="22">
    <location>
        <begin position="28"/>
        <end position="53"/>
    </location>
</feature>
<feature type="compositionally biased region" description="Acidic residues" evidence="22">
    <location>
        <begin position="1654"/>
        <end position="1664"/>
    </location>
</feature>
<dbReference type="SMART" id="SM00387">
    <property type="entry name" value="HATPase_c"/>
    <property type="match status" value="1"/>
</dbReference>
<feature type="domain" description="Topo IIA-type catalytic" evidence="24">
    <location>
        <begin position="816"/>
        <end position="1273"/>
    </location>
</feature>
<evidence type="ECO:0000256" key="1">
    <source>
        <dbReference type="ARBA" id="ARBA00000185"/>
    </source>
</evidence>
<sequence length="1839" mass="202945">MDSDVSAFEVDASSDFEAPKAKVKAPAKKAAASKPKAAPKQFIPKATKGAAAPKTKKRSKPESDEENSDIDAHANDDSLLSNTPPSAKKQKKAPARSKAAVSKPLMELENESFNFDGAADEKPVPKAQKKGTSTEQYQKLTQLEHILKRPDTYIGSVERTTEQMWVFNSETEHMENRKVSYVPGLYKIFDEILVNAADNKQRDKNMTELRVWVDREHGVIAVKNNGRGIPVEMHEKEGIYIPEMIFGHLLTSSNYDDEEAKVTGGRNGYGAKLTNIYSTRFDLETVDSKTKQKYKQTWQKNMSQMGKAKIEPVKGTDDYTKITFKPDFAKFGMDKMDDDFEALVKRRVYDMAGTCTGVKVWLNDQRIKVSKFKQYMEMYTKAIQAENLANGGTTPEQVILTDNPHERWEIGFAVSDGAFQQVSFVNSIATTSGGSHVNYIADQICEKLEEIVNKKNKGGVKLKKAQIKNHIFLFVNALIVNPAFTSQTKEQLTTKPSAFGSKPQVSEKFLKDIAKTEAVTNILHFAQQKADKVLSKSDGNRRQRMNNSKLTDANKAGTKDGWKCTLILTEGDSASLLALAGRAVVDPDLFGVFPLRGKMLNVRDATIDQISKNAEIQNIKKFMGLQHKKEYTDAKSLRYGHLMIMTDQDHDGSHIKGLLINFLQVTFPSLLRIPGFLLEFITPIVKVWKGDPKHPKMKKDFFTMPEYEAWKLEPGHGKGWDHKYYKGLGTSDTRDAQIYFGDLDKHLKRFHRMQEGEPELLELAFAKKKADARKLWLQEFVPGTYLDMSGTEDITYDSFINKELILFSMADNMRSIPSVIDGFKPSQRKVLYTCFRRNLKKDVKVVELAGSVSGLTAYAYGETSLQQTIVGLAQNFVGSNNINCLEPSGNFGSRLQGGNDAASARYIYTRLSPFARRIFHQTDEALLSYNTDDGKTIEPECYIPIVPMILINGADGIGTGWSTSIPNYKPEDIIDNLKRRMQGDSKDVMLPMQPWFRDWTGVTEQTRDDQFKFTGTLAVTGENTVEITELPVRVWTQDFKDRLEEMIKAEKVPSYIKDYTEYNTPEKVHFIIKMEEKNMMDDDIGKLAELFKLSKPQATSNLVAFDHQGRIHKYATPLDIMEEFYQVRLQMYQKRKQHMLQEMERELQRLTNQARFVKMIIDGQLTVSKKKKAVLVAELQKLGFTRFPKVVDAKKEGEFEAVVVEEGGAGGGDDDEDAETTAGASDYDYLLGMAIWSLTQERVERLMQQIGAKEQEIDVLTLKSPKDLWTTDLDELLEEWVRQLEEEAAREKKVRSKGRRASAKLGFGAKGGGKKRKAGEDSDDGEDSDFGVKKARAGAAKAAKGGLLGLKVENMPAGVYPRVNGVEQKPVVRPAAALEVQTTIGAAFEKAKPAVGATAAARMGALKVDEPKVKRKKIIEDDDDFDDVDMVAGVDVKPKVPARAAATVAKAKAVASDDDDEMEVDDVKSKVPAKTAAAKKKALMSDTEIDFGEVVKPRVKAAASKSAPKKASSDSDSDDFGGAALTSKVAAKPAGRGGRAAAQKPKRYAQDSDSDSNGSASDDDVLEDVTAMVKGIGPNSTLVNDGPTRLFHPPSVSRPSSSSHKLAKASSKLGSKKITADSDVSEDETNWEALARNSPQKAAHHPISAGEAGLDSDDDDELLDLDIKARPKPVVTTTVKPAPKPKAPASKVKESAAQQLKQKPVQKKTLVPSRLAAVAPPVAKPLSPAAKAYAAKQAKAGAQTAGQGGKAKAAGTKRLPVDSDTDEGEEEEDVDALANEILSEEDDDDVPVKKGATGARPARRAAAAKPKAKYALDDSLDAEEDDEESEADFEDEDED</sequence>
<evidence type="ECO:0000256" key="22">
    <source>
        <dbReference type="SAM" id="MobiDB-lite"/>
    </source>
</evidence>
<feature type="coiled-coil region" evidence="21">
    <location>
        <begin position="1129"/>
        <end position="1160"/>
    </location>
</feature>
<dbReference type="InterPro" id="IPR013759">
    <property type="entry name" value="Topo_IIA_B_C"/>
</dbReference>
<keyword evidence="14 20" id="KW-0799">Topoisomerase</keyword>
<keyword evidence="21" id="KW-0175">Coiled coil</keyword>
<gene>
    <name evidence="25" type="primary">TOP2_2</name>
    <name evidence="25" type="ORF">LTR91_005622</name>
</gene>
<comment type="function">
    <text evidence="19">Control of topological states of DNA by transient breakage and subsequent rejoining of DNA strands. Topoisomerase II makes double-strand breaks.</text>
</comment>
<dbReference type="PANTHER" id="PTHR10169:SF38">
    <property type="entry name" value="DNA TOPOISOMERASE 2"/>
    <property type="match status" value="1"/>
</dbReference>
<evidence type="ECO:0000256" key="17">
    <source>
        <dbReference type="ARBA" id="ARBA00023242"/>
    </source>
</evidence>
<evidence type="ECO:0000256" key="11">
    <source>
        <dbReference type="ARBA" id="ARBA00022741"/>
    </source>
</evidence>
<feature type="compositionally biased region" description="Acidic residues" evidence="22">
    <location>
        <begin position="1818"/>
        <end position="1839"/>
    </location>
</feature>
<dbReference type="EMBL" id="JAUJLE010000036">
    <property type="protein sequence ID" value="KAK1000704.1"/>
    <property type="molecule type" value="Genomic_DNA"/>
</dbReference>
<dbReference type="GO" id="GO:0000819">
    <property type="term" value="P:sister chromatid segregation"/>
    <property type="evidence" value="ECO:0007669"/>
    <property type="project" value="TreeGrafter"/>
</dbReference>
<keyword evidence="12" id="KW-0067">ATP-binding</keyword>
<evidence type="ECO:0000313" key="25">
    <source>
        <dbReference type="EMBL" id="KAK1000704.1"/>
    </source>
</evidence>
<evidence type="ECO:0000256" key="18">
    <source>
        <dbReference type="ARBA" id="ARBA00031138"/>
    </source>
</evidence>
<evidence type="ECO:0000256" key="9">
    <source>
        <dbReference type="ARBA" id="ARBA00022553"/>
    </source>
</evidence>
<dbReference type="Gene3D" id="3.90.199.10">
    <property type="entry name" value="Topoisomerase II, domain 5"/>
    <property type="match status" value="1"/>
</dbReference>
<dbReference type="InterPro" id="IPR014721">
    <property type="entry name" value="Ribsml_uS5_D2-typ_fold_subgr"/>
</dbReference>
<comment type="caution">
    <text evidence="25">The sequence shown here is derived from an EMBL/GenBank/DDBJ whole genome shotgun (WGS) entry which is preliminary data.</text>
</comment>
<dbReference type="InterPro" id="IPR006171">
    <property type="entry name" value="TOPRIM_dom"/>
</dbReference>
<feature type="compositionally biased region" description="Basic residues" evidence="22">
    <location>
        <begin position="1292"/>
        <end position="1302"/>
    </location>
</feature>
<evidence type="ECO:0000256" key="3">
    <source>
        <dbReference type="ARBA" id="ARBA00001946"/>
    </source>
</evidence>
<evidence type="ECO:0000256" key="5">
    <source>
        <dbReference type="ARBA" id="ARBA00011080"/>
    </source>
</evidence>
<dbReference type="Gene3D" id="3.30.1490.30">
    <property type="match status" value="1"/>
</dbReference>
<dbReference type="FunFam" id="3.30.1490.30:FF:000001">
    <property type="entry name" value="DNA topoisomerase 2"/>
    <property type="match status" value="1"/>
</dbReference>
<dbReference type="InterPro" id="IPR001241">
    <property type="entry name" value="Topo_IIA"/>
</dbReference>
<comment type="subcellular location">
    <subcellularLocation>
        <location evidence="4">Nucleus</location>
    </subcellularLocation>
</comment>
<comment type="cofactor">
    <cofactor evidence="3">
        <name>Mg(2+)</name>
        <dbReference type="ChEBI" id="CHEBI:18420"/>
    </cofactor>
</comment>
<name>A0AAN6QXD4_9PEZI</name>
<dbReference type="CDD" id="cd03481">
    <property type="entry name" value="TopoIIA_Trans_ScTopoIIA"/>
    <property type="match status" value="1"/>
</dbReference>
<dbReference type="FunFam" id="1.10.268.10:FF:000003">
    <property type="entry name" value="DNA topoisomerase 2"/>
    <property type="match status" value="1"/>
</dbReference>
<dbReference type="Gene3D" id="3.30.1360.40">
    <property type="match status" value="1"/>
</dbReference>
<feature type="compositionally biased region" description="Low complexity" evidence="22">
    <location>
        <begin position="1530"/>
        <end position="1543"/>
    </location>
</feature>
<evidence type="ECO:0000313" key="26">
    <source>
        <dbReference type="Proteomes" id="UP001175353"/>
    </source>
</evidence>
<comment type="subunit">
    <text evidence="6">Homodimer.</text>
</comment>
<dbReference type="InterPro" id="IPR050634">
    <property type="entry name" value="DNA_Topoisomerase_II"/>
</dbReference>
<dbReference type="InterPro" id="IPR013506">
    <property type="entry name" value="Topo_IIA_bsu_dom2"/>
</dbReference>
<dbReference type="Pfam" id="PF16898">
    <property type="entry name" value="TOPRIM_C"/>
    <property type="match status" value="1"/>
</dbReference>
<keyword evidence="11" id="KW-0547">Nucleotide-binding</keyword>
<evidence type="ECO:0000256" key="21">
    <source>
        <dbReference type="SAM" id="Coils"/>
    </source>
</evidence>
<feature type="compositionally biased region" description="Low complexity" evidence="22">
    <location>
        <begin position="1793"/>
        <end position="1809"/>
    </location>
</feature>
<dbReference type="InterPro" id="IPR031660">
    <property type="entry name" value="TOPRIM_C"/>
</dbReference>
<evidence type="ECO:0000256" key="7">
    <source>
        <dbReference type="ARBA" id="ARBA00012895"/>
    </source>
</evidence>
<accession>A0AAN6QXD4</accession>
<evidence type="ECO:0000259" key="24">
    <source>
        <dbReference type="PROSITE" id="PS52040"/>
    </source>
</evidence>
<organism evidence="25 26">
    <name type="scientific">Friedmanniomyces endolithicus</name>
    <dbReference type="NCBI Taxonomy" id="329885"/>
    <lineage>
        <taxon>Eukaryota</taxon>
        <taxon>Fungi</taxon>
        <taxon>Dikarya</taxon>
        <taxon>Ascomycota</taxon>
        <taxon>Pezizomycotina</taxon>
        <taxon>Dothideomycetes</taxon>
        <taxon>Dothideomycetidae</taxon>
        <taxon>Mycosphaerellales</taxon>
        <taxon>Teratosphaeriaceae</taxon>
        <taxon>Friedmanniomyces</taxon>
    </lineage>
</organism>
<dbReference type="InterPro" id="IPR034157">
    <property type="entry name" value="TOPRIM_TopoII"/>
</dbReference>
<feature type="region of interest" description="Disordered" evidence="22">
    <location>
        <begin position="1498"/>
        <end position="1709"/>
    </location>
</feature>
<comment type="similarity">
    <text evidence="5">Belongs to the type II topoisomerase family.</text>
</comment>
<dbReference type="FunFam" id="3.30.1360.40:FF:000003">
    <property type="entry name" value="DNA topoisomerase 2"/>
    <property type="match status" value="1"/>
</dbReference>
<dbReference type="Gene3D" id="3.30.230.10">
    <property type="match status" value="1"/>
</dbReference>
<dbReference type="Pfam" id="PF01751">
    <property type="entry name" value="Toprim"/>
    <property type="match status" value="1"/>
</dbReference>
<dbReference type="InterPro" id="IPR013758">
    <property type="entry name" value="Topo_IIA_A/C_ab"/>
</dbReference>
<dbReference type="SUPFAM" id="SSF56719">
    <property type="entry name" value="Type II DNA topoisomerase"/>
    <property type="match status" value="1"/>
</dbReference>
<dbReference type="Gene3D" id="3.40.50.670">
    <property type="match status" value="1"/>
</dbReference>
<keyword evidence="15 20" id="KW-0238">DNA-binding</keyword>
<dbReference type="CDD" id="cd03365">
    <property type="entry name" value="TOPRIM_TopoIIA"/>
    <property type="match status" value="1"/>
</dbReference>
<evidence type="ECO:0000256" key="6">
    <source>
        <dbReference type="ARBA" id="ARBA00011738"/>
    </source>
</evidence>
<dbReference type="GO" id="GO:0005524">
    <property type="term" value="F:ATP binding"/>
    <property type="evidence" value="ECO:0007669"/>
    <property type="project" value="UniProtKB-KW"/>
</dbReference>
<protein>
    <recommendedName>
        <fullName evidence="8">DNA topoisomerase 2</fullName>
        <ecNumber evidence="7">5.6.2.2</ecNumber>
    </recommendedName>
    <alternativeName>
        <fullName evidence="18">DNA topoisomerase II</fullName>
    </alternativeName>
</protein>
<keyword evidence="26" id="KW-1185">Reference proteome</keyword>
<comment type="cofactor">
    <cofactor evidence="2">
        <name>Ca(2+)</name>
        <dbReference type="ChEBI" id="CHEBI:29108"/>
    </cofactor>
</comment>
<dbReference type="InterPro" id="IPR002205">
    <property type="entry name" value="Topo_IIA_dom_A"/>
</dbReference>
<dbReference type="FunFam" id="3.30.230.10:FF:000008">
    <property type="entry name" value="DNA topoisomerase 2"/>
    <property type="match status" value="1"/>
</dbReference>
<evidence type="ECO:0000256" key="14">
    <source>
        <dbReference type="ARBA" id="ARBA00023029"/>
    </source>
</evidence>
<keyword evidence="17" id="KW-0539">Nucleus</keyword>
<dbReference type="GO" id="GO:0000712">
    <property type="term" value="P:resolution of meiotic recombination intermediates"/>
    <property type="evidence" value="ECO:0007669"/>
    <property type="project" value="TreeGrafter"/>
</dbReference>
<dbReference type="PRINTS" id="PR01158">
    <property type="entry name" value="TOPISMRASEII"/>
</dbReference>
<dbReference type="Pfam" id="PF00521">
    <property type="entry name" value="DNA_topoisoIV"/>
    <property type="match status" value="1"/>
</dbReference>
<dbReference type="Pfam" id="PF00204">
    <property type="entry name" value="DNA_gyraseB"/>
    <property type="match status" value="1"/>
</dbReference>
<dbReference type="SUPFAM" id="SSF54211">
    <property type="entry name" value="Ribosomal protein S5 domain 2-like"/>
    <property type="match status" value="1"/>
</dbReference>
<dbReference type="GO" id="GO:0005634">
    <property type="term" value="C:nucleus"/>
    <property type="evidence" value="ECO:0007669"/>
    <property type="project" value="UniProtKB-SubCell"/>
</dbReference>
<evidence type="ECO:0000256" key="8">
    <source>
        <dbReference type="ARBA" id="ARBA00019635"/>
    </source>
</evidence>